<gene>
    <name evidence="2" type="ORF">AVDCRST_MAG68-4570</name>
</gene>
<accession>A0A6J4MLF0</accession>
<keyword evidence="1" id="KW-0175">Coiled coil</keyword>
<dbReference type="EMBL" id="CADCTW010000209">
    <property type="protein sequence ID" value="CAA9362622.1"/>
    <property type="molecule type" value="Genomic_DNA"/>
</dbReference>
<evidence type="ECO:0000313" key="2">
    <source>
        <dbReference type="EMBL" id="CAA9362622.1"/>
    </source>
</evidence>
<dbReference type="AlphaFoldDB" id="A0A6J4MLF0"/>
<protein>
    <submittedName>
        <fullName evidence="2">Uncharacterized protein</fullName>
    </submittedName>
</protein>
<feature type="coiled-coil region" evidence="1">
    <location>
        <begin position="51"/>
        <end position="78"/>
    </location>
</feature>
<sequence>MKSTPRFMLMVLLVVVGVKLSEQLYRWVAYRDERKQVGEIRERLLDSGAELTLARAESRRQREEVEEHDRRLEAERRSLMRYNRYSARGYLPASVYGAYKKELERYNRHVVERNSQLRRYQQTHGRYAAAVDLYNARADSVRDLAARMGETYYSVPSPLEAAVQRGVLTEH</sequence>
<reference evidence="2" key="1">
    <citation type="submission" date="2020-02" db="EMBL/GenBank/DDBJ databases">
        <authorList>
            <person name="Meier V. D."/>
        </authorList>
    </citation>
    <scope>NUCLEOTIDE SEQUENCE</scope>
    <source>
        <strain evidence="2">AVDCRST_MAG68</strain>
    </source>
</reference>
<name>A0A6J4MLF0_9BACT</name>
<evidence type="ECO:0000256" key="1">
    <source>
        <dbReference type="SAM" id="Coils"/>
    </source>
</evidence>
<organism evidence="2">
    <name type="scientific">uncultured Gemmatimonadota bacterium</name>
    <dbReference type="NCBI Taxonomy" id="203437"/>
    <lineage>
        <taxon>Bacteria</taxon>
        <taxon>Pseudomonadati</taxon>
        <taxon>Gemmatimonadota</taxon>
        <taxon>environmental samples</taxon>
    </lineage>
</organism>
<proteinExistence type="predicted"/>